<gene>
    <name evidence="5 8" type="primary">pdxB</name>
    <name evidence="11" type="ORF">DW191_05050</name>
    <name evidence="10" type="ORF">DW986_06440</name>
    <name evidence="9" type="ORF">DXB61_15035</name>
    <name evidence="8" type="ORF">GMD66_00620</name>
</gene>
<feature type="binding site" evidence="5">
    <location>
        <position position="175"/>
    </location>
    <ligand>
        <name>NAD(+)</name>
        <dbReference type="ChEBI" id="CHEBI:57540"/>
    </ligand>
</feature>
<keyword evidence="1 5" id="KW-0963">Cytoplasm</keyword>
<keyword evidence="3 5" id="KW-0520">NAD</keyword>
<dbReference type="InterPro" id="IPR006139">
    <property type="entry name" value="D-isomer_2_OHA_DH_cat_dom"/>
</dbReference>
<feature type="binding site" evidence="5">
    <location>
        <position position="66"/>
    </location>
    <ligand>
        <name>substrate</name>
    </ligand>
</feature>
<keyword evidence="4 5" id="KW-0664">Pyridoxine biosynthesis</keyword>
<dbReference type="UniPathway" id="UPA00244">
    <property type="reaction ID" value="UER00310"/>
</dbReference>
<feature type="binding site" evidence="5">
    <location>
        <position position="146"/>
    </location>
    <ligand>
        <name>NAD(+)</name>
        <dbReference type="ChEBI" id="CHEBI:57540"/>
    </ligand>
</feature>
<comment type="similarity">
    <text evidence="5">Belongs to the D-isomer specific 2-hydroxyacid dehydrogenase family. PdxB subfamily.</text>
</comment>
<proteinExistence type="inferred from homology"/>
<sequence length="370" mass="41123">MKIVADNTVPYLKGIAEPIAEVKYLTSKEFTPENVKDADILIVRSIDKCTRELLEGSRVKLITSATIGFDHIDTQYCDEAGIAWENSPGCNAVSVAQYVLAGLLTIALRKGEPLQGKTIGIVGVGHVGKEVEKLCSAYGMNVLRNDPPRAEAEGEDGFVSLETIAEQADIVTLHTPLTKEGRFATRHLAGEDFFRKLQRKPWFVNASRGTVHDTEALLHARKEGKISELILDCWENEPDIHQELLRLAAIATPHIAGFSADGKANGTRMCLENIEKYFQVKIEKIGEVVPPAPETPIIDLDLFDRNRIEQAILTSFNPLAADRALRETPDKFEWFRANYHHPREYGAYTIVHATPEEAGLLRKLGFGIQQ</sequence>
<dbReference type="InterPro" id="IPR050418">
    <property type="entry name" value="D-iso_2-hydroxyacid_DH_PdxB"/>
</dbReference>
<evidence type="ECO:0000313" key="10">
    <source>
        <dbReference type="EMBL" id="RGZ49409.1"/>
    </source>
</evidence>
<dbReference type="Pfam" id="PF00389">
    <property type="entry name" value="2-Hacid_dh"/>
    <property type="match status" value="1"/>
</dbReference>
<evidence type="ECO:0000313" key="14">
    <source>
        <dbReference type="Proteomes" id="UP000285173"/>
    </source>
</evidence>
<dbReference type="CDD" id="cd12158">
    <property type="entry name" value="ErythrP_dh"/>
    <property type="match status" value="1"/>
</dbReference>
<dbReference type="Proteomes" id="UP000261088">
    <property type="component" value="Unassembled WGS sequence"/>
</dbReference>
<dbReference type="SUPFAM" id="SSF52283">
    <property type="entry name" value="Formate/glycerate dehydrogenase catalytic domain-like"/>
    <property type="match status" value="1"/>
</dbReference>
<dbReference type="EMBL" id="QSUP01000023">
    <property type="protein sequence ID" value="RGN48550.1"/>
    <property type="molecule type" value="Genomic_DNA"/>
</dbReference>
<evidence type="ECO:0000313" key="9">
    <source>
        <dbReference type="EMBL" id="RGN48550.1"/>
    </source>
</evidence>
<feature type="active site" evidence="5">
    <location>
        <position position="208"/>
    </location>
</feature>
<dbReference type="PANTHER" id="PTHR43761">
    <property type="entry name" value="D-ISOMER SPECIFIC 2-HYDROXYACID DEHYDROGENASE FAMILY PROTEIN (AFU_ORTHOLOGUE AFUA_1G13630)"/>
    <property type="match status" value="1"/>
</dbReference>
<dbReference type="Proteomes" id="UP000437446">
    <property type="component" value="Unassembled WGS sequence"/>
</dbReference>
<accession>A0A3R6C1A8</accession>
<dbReference type="GO" id="GO:0033711">
    <property type="term" value="F:4-phosphoerythronate dehydrogenase activity"/>
    <property type="evidence" value="ECO:0007669"/>
    <property type="project" value="UniProtKB-EC"/>
</dbReference>
<dbReference type="Proteomes" id="UP000283732">
    <property type="component" value="Unassembled WGS sequence"/>
</dbReference>
<name>A0A3R6C1A8_9BACT</name>
<dbReference type="GO" id="GO:0008615">
    <property type="term" value="P:pyridoxine biosynthetic process"/>
    <property type="evidence" value="ECO:0007669"/>
    <property type="project" value="UniProtKB-UniRule"/>
</dbReference>
<dbReference type="InterPro" id="IPR038251">
    <property type="entry name" value="PdxB_dimer_sf"/>
</dbReference>
<dbReference type="Gene3D" id="3.40.50.720">
    <property type="entry name" value="NAD(P)-binding Rossmann-like Domain"/>
    <property type="match status" value="2"/>
</dbReference>
<dbReference type="SUPFAM" id="SSF51735">
    <property type="entry name" value="NAD(P)-binding Rossmann-fold domains"/>
    <property type="match status" value="1"/>
</dbReference>
<dbReference type="Pfam" id="PF02826">
    <property type="entry name" value="2-Hacid_dh_C"/>
    <property type="match status" value="1"/>
</dbReference>
<reference evidence="12 13" key="1">
    <citation type="submission" date="2018-08" db="EMBL/GenBank/DDBJ databases">
        <title>A genome reference for cultivated species of the human gut microbiota.</title>
        <authorList>
            <person name="Zou Y."/>
            <person name="Xue W."/>
            <person name="Luo G."/>
        </authorList>
    </citation>
    <scope>NUCLEOTIDE SEQUENCE [LARGE SCALE GENOMIC DNA]</scope>
    <source>
        <strain evidence="11 13">AM16-50</strain>
        <strain evidence="10 14">AM50-15</strain>
        <strain evidence="9 12">OM05-11AA</strain>
    </source>
</reference>
<dbReference type="GO" id="GO:0051287">
    <property type="term" value="F:NAD binding"/>
    <property type="evidence" value="ECO:0007669"/>
    <property type="project" value="InterPro"/>
</dbReference>
<dbReference type="EC" id="1.1.1.290" evidence="5"/>
<dbReference type="HAMAP" id="MF_01825">
    <property type="entry name" value="PdxB"/>
    <property type="match status" value="1"/>
</dbReference>
<feature type="domain" description="D-isomer specific 2-hydroxyacid dehydrogenase catalytic" evidence="6">
    <location>
        <begin position="20"/>
        <end position="280"/>
    </location>
</feature>
<feature type="binding site" evidence="5">
    <location>
        <position position="45"/>
    </location>
    <ligand>
        <name>substrate</name>
    </ligand>
</feature>
<comment type="caution">
    <text evidence="5">Lacks conserved residue(s) required for the propagation of feature annotation.</text>
</comment>
<feature type="domain" description="D-isomer specific 2-hydroxyacid dehydrogenase NAD-binding" evidence="7">
    <location>
        <begin position="110"/>
        <end position="256"/>
    </location>
</feature>
<comment type="function">
    <text evidence="5">Catalyzes the oxidation of erythronate-4-phosphate to 3-hydroxy-2-oxo-4-phosphonooxybutanoate.</text>
</comment>
<evidence type="ECO:0000256" key="3">
    <source>
        <dbReference type="ARBA" id="ARBA00023027"/>
    </source>
</evidence>
<dbReference type="RefSeq" id="WP_005645369.1">
    <property type="nucleotide sequence ID" value="NZ_DAWDXW010000016.1"/>
</dbReference>
<dbReference type="Gene3D" id="3.30.1370.170">
    <property type="match status" value="1"/>
</dbReference>
<dbReference type="PANTHER" id="PTHR43761:SF1">
    <property type="entry name" value="D-ISOMER SPECIFIC 2-HYDROXYACID DEHYDROGENASE CATALYTIC DOMAIN-CONTAINING PROTEIN-RELATED"/>
    <property type="match status" value="1"/>
</dbReference>
<dbReference type="AlphaFoldDB" id="A0A3R6C1A8"/>
<evidence type="ECO:0000313" key="15">
    <source>
        <dbReference type="Proteomes" id="UP000437446"/>
    </source>
</evidence>
<feature type="binding site" evidence="5">
    <location>
        <position position="257"/>
    </location>
    <ligand>
        <name>NAD(+)</name>
        <dbReference type="ChEBI" id="CHEBI:57540"/>
    </ligand>
</feature>
<evidence type="ECO:0000256" key="1">
    <source>
        <dbReference type="ARBA" id="ARBA00022490"/>
    </source>
</evidence>
<feature type="active site" description="Proton donor" evidence="5">
    <location>
        <position position="254"/>
    </location>
</feature>
<evidence type="ECO:0000313" key="13">
    <source>
        <dbReference type="Proteomes" id="UP000283732"/>
    </source>
</evidence>
<protein>
    <recommendedName>
        <fullName evidence="5">Erythronate-4-phosphate dehydrogenase</fullName>
        <ecNumber evidence="5">1.1.1.290</ecNumber>
    </recommendedName>
</protein>
<dbReference type="InterPro" id="IPR036291">
    <property type="entry name" value="NAD(P)-bd_dom_sf"/>
</dbReference>
<evidence type="ECO:0000259" key="7">
    <source>
        <dbReference type="Pfam" id="PF02826"/>
    </source>
</evidence>
<dbReference type="InterPro" id="IPR006140">
    <property type="entry name" value="D-isomer_DH_NAD-bd"/>
</dbReference>
<dbReference type="Proteomes" id="UP000285173">
    <property type="component" value="Unassembled WGS sequence"/>
</dbReference>
<dbReference type="EMBL" id="QSEF01000007">
    <property type="protein sequence ID" value="RGZ49409.1"/>
    <property type="molecule type" value="Genomic_DNA"/>
</dbReference>
<comment type="subcellular location">
    <subcellularLocation>
        <location evidence="5">Cytoplasm</location>
    </subcellularLocation>
</comment>
<comment type="subunit">
    <text evidence="5">Homodimer.</text>
</comment>
<comment type="pathway">
    <text evidence="5">Cofactor biosynthesis; pyridoxine 5'-phosphate biosynthesis; pyridoxine 5'-phosphate from D-erythrose 4-phosphate: step 2/5.</text>
</comment>
<feature type="binding site" evidence="5">
    <location>
        <position position="232"/>
    </location>
    <ligand>
        <name>NAD(+)</name>
        <dbReference type="ChEBI" id="CHEBI:57540"/>
    </ligand>
</feature>
<dbReference type="InterPro" id="IPR020921">
    <property type="entry name" value="Erythronate-4-P_DHase"/>
</dbReference>
<evidence type="ECO:0000313" key="11">
    <source>
        <dbReference type="EMBL" id="RHH80462.1"/>
    </source>
</evidence>
<dbReference type="NCBIfam" id="NF001309">
    <property type="entry name" value="PRK00257.1"/>
    <property type="match status" value="1"/>
</dbReference>
<organism evidence="10 14">
    <name type="scientific">Parabacteroides merdae</name>
    <dbReference type="NCBI Taxonomy" id="46503"/>
    <lineage>
        <taxon>Bacteria</taxon>
        <taxon>Pseudomonadati</taxon>
        <taxon>Bacteroidota</taxon>
        <taxon>Bacteroidia</taxon>
        <taxon>Bacteroidales</taxon>
        <taxon>Tannerellaceae</taxon>
        <taxon>Parabacteroides</taxon>
    </lineage>
</organism>
<evidence type="ECO:0000256" key="2">
    <source>
        <dbReference type="ARBA" id="ARBA00023002"/>
    </source>
</evidence>
<feature type="binding site" evidence="5">
    <location>
        <begin position="206"/>
        <end position="208"/>
    </location>
    <ligand>
        <name>NAD(+)</name>
        <dbReference type="ChEBI" id="CHEBI:57540"/>
    </ligand>
</feature>
<evidence type="ECO:0000256" key="5">
    <source>
        <dbReference type="HAMAP-Rule" id="MF_01825"/>
    </source>
</evidence>
<dbReference type="GO" id="GO:0005737">
    <property type="term" value="C:cytoplasm"/>
    <property type="evidence" value="ECO:0007669"/>
    <property type="project" value="UniProtKB-SubCell"/>
</dbReference>
<comment type="caution">
    <text evidence="10">The sequence shown here is derived from an EMBL/GenBank/DDBJ whole genome shotgun (WGS) entry which is preliminary data.</text>
</comment>
<evidence type="ECO:0000259" key="6">
    <source>
        <dbReference type="Pfam" id="PF00389"/>
    </source>
</evidence>
<evidence type="ECO:0000313" key="8">
    <source>
        <dbReference type="EMBL" id="MTU27740.1"/>
    </source>
</evidence>
<keyword evidence="2 5" id="KW-0560">Oxidoreductase</keyword>
<feature type="active site" evidence="5">
    <location>
        <position position="237"/>
    </location>
</feature>
<evidence type="ECO:0000256" key="4">
    <source>
        <dbReference type="ARBA" id="ARBA00023096"/>
    </source>
</evidence>
<reference evidence="8 15" key="2">
    <citation type="journal article" date="2019" name="Nat. Med.">
        <title>A library of human gut bacterial isolates paired with longitudinal multiomics data enables mechanistic microbiome research.</title>
        <authorList>
            <person name="Poyet M."/>
            <person name="Groussin M."/>
            <person name="Gibbons S.M."/>
            <person name="Avila-Pacheco J."/>
            <person name="Jiang X."/>
            <person name="Kearney S.M."/>
            <person name="Perrotta A.R."/>
            <person name="Berdy B."/>
            <person name="Zhao S."/>
            <person name="Lieberman T.D."/>
            <person name="Swanson P.K."/>
            <person name="Smith M."/>
            <person name="Roesemann S."/>
            <person name="Alexander J.E."/>
            <person name="Rich S.A."/>
            <person name="Livny J."/>
            <person name="Vlamakis H."/>
            <person name="Clish C."/>
            <person name="Bullock K."/>
            <person name="Deik A."/>
            <person name="Scott J."/>
            <person name="Pierce K.A."/>
            <person name="Xavier R.J."/>
            <person name="Alm E.J."/>
        </authorList>
    </citation>
    <scope>NUCLEOTIDE SEQUENCE [LARGE SCALE GENOMIC DNA]</scope>
    <source>
        <strain evidence="8 15">BIOML-A25</strain>
    </source>
</reference>
<dbReference type="EMBL" id="QRKC01000001">
    <property type="protein sequence ID" value="RHH80462.1"/>
    <property type="molecule type" value="Genomic_DNA"/>
</dbReference>
<evidence type="ECO:0000313" key="12">
    <source>
        <dbReference type="Proteomes" id="UP000261088"/>
    </source>
</evidence>
<comment type="catalytic activity">
    <reaction evidence="5">
        <text>4-phospho-D-erythronate + NAD(+) = (R)-3-hydroxy-2-oxo-4-phosphooxybutanoate + NADH + H(+)</text>
        <dbReference type="Rhea" id="RHEA:18829"/>
        <dbReference type="ChEBI" id="CHEBI:15378"/>
        <dbReference type="ChEBI" id="CHEBI:57540"/>
        <dbReference type="ChEBI" id="CHEBI:57945"/>
        <dbReference type="ChEBI" id="CHEBI:58538"/>
        <dbReference type="ChEBI" id="CHEBI:58766"/>
        <dbReference type="EC" id="1.1.1.290"/>
    </reaction>
</comment>
<dbReference type="EMBL" id="WNCR01000001">
    <property type="protein sequence ID" value="MTU27740.1"/>
    <property type="molecule type" value="Genomic_DNA"/>
</dbReference>